<dbReference type="GO" id="GO:0003677">
    <property type="term" value="F:DNA binding"/>
    <property type="evidence" value="ECO:0007669"/>
    <property type="project" value="UniProtKB-KW"/>
</dbReference>
<gene>
    <name evidence="4" type="ORF">B1A_01348</name>
</gene>
<reference evidence="4" key="1">
    <citation type="submission" date="2013-08" db="EMBL/GenBank/DDBJ databases">
        <authorList>
            <person name="Mendez C."/>
            <person name="Richter M."/>
            <person name="Ferrer M."/>
            <person name="Sanchez J."/>
        </authorList>
    </citation>
    <scope>NUCLEOTIDE SEQUENCE</scope>
</reference>
<dbReference type="EMBL" id="AUZX01001029">
    <property type="protein sequence ID" value="EQD80000.1"/>
    <property type="molecule type" value="Genomic_DNA"/>
</dbReference>
<evidence type="ECO:0000259" key="3">
    <source>
        <dbReference type="Pfam" id="PF07282"/>
    </source>
</evidence>
<feature type="region of interest" description="Disordered" evidence="2">
    <location>
        <begin position="95"/>
        <end position="126"/>
    </location>
</feature>
<accession>T1DD66</accession>
<proteinExistence type="predicted"/>
<feature type="non-terminal residue" evidence="4">
    <location>
        <position position="126"/>
    </location>
</feature>
<dbReference type="InterPro" id="IPR010095">
    <property type="entry name" value="Cas12f1-like_TNB"/>
</dbReference>
<dbReference type="Pfam" id="PF07282">
    <property type="entry name" value="Cas12f1-like_TNB"/>
    <property type="match status" value="1"/>
</dbReference>
<keyword evidence="1" id="KW-0238">DNA-binding</keyword>
<name>T1DD66_9ZZZZ</name>
<evidence type="ECO:0000256" key="1">
    <source>
        <dbReference type="ARBA" id="ARBA00023125"/>
    </source>
</evidence>
<sequence length="126" mass="13695">GVRSPTPRPGNVRRQITYKARWAGRQLSVVDRWYPSSKTCSACGAVNKALQLHQRRWTCPACDTEHDRDDNAAINIEREGLRLIDCKAPAALPAESRRAAAPGALQSNTASNTPMSGEINARGDLG</sequence>
<dbReference type="AlphaFoldDB" id="T1DD66"/>
<protein>
    <submittedName>
        <fullName evidence="4">Transposase</fullName>
    </submittedName>
</protein>
<organism evidence="4">
    <name type="scientific">mine drainage metagenome</name>
    <dbReference type="NCBI Taxonomy" id="410659"/>
    <lineage>
        <taxon>unclassified sequences</taxon>
        <taxon>metagenomes</taxon>
        <taxon>ecological metagenomes</taxon>
    </lineage>
</organism>
<comment type="caution">
    <text evidence="4">The sequence shown here is derived from an EMBL/GenBank/DDBJ whole genome shotgun (WGS) entry which is preliminary data.</text>
</comment>
<evidence type="ECO:0000313" key="4">
    <source>
        <dbReference type="EMBL" id="EQD80000.1"/>
    </source>
</evidence>
<feature type="domain" description="Cas12f1-like TNB" evidence="3">
    <location>
        <begin position="11"/>
        <end position="76"/>
    </location>
</feature>
<feature type="non-terminal residue" evidence="4">
    <location>
        <position position="1"/>
    </location>
</feature>
<evidence type="ECO:0000256" key="2">
    <source>
        <dbReference type="SAM" id="MobiDB-lite"/>
    </source>
</evidence>
<reference evidence="4" key="2">
    <citation type="journal article" date="2014" name="ISME J.">
        <title>Microbial stratification in low pH oxic and suboxic macroscopic growths along an acid mine drainage.</title>
        <authorList>
            <person name="Mendez-Garcia C."/>
            <person name="Mesa V."/>
            <person name="Sprenger R.R."/>
            <person name="Richter M."/>
            <person name="Diez M.S."/>
            <person name="Solano J."/>
            <person name="Bargiela R."/>
            <person name="Golyshina O.V."/>
            <person name="Manteca A."/>
            <person name="Ramos J.L."/>
            <person name="Gallego J.R."/>
            <person name="Llorente I."/>
            <person name="Martins Dos Santos V.A."/>
            <person name="Jensen O.N."/>
            <person name="Pelaez A.I."/>
            <person name="Sanchez J."/>
            <person name="Ferrer M."/>
        </authorList>
    </citation>
    <scope>NUCLEOTIDE SEQUENCE</scope>
</reference>
<feature type="compositionally biased region" description="Polar residues" evidence="2">
    <location>
        <begin position="105"/>
        <end position="115"/>
    </location>
</feature>